<dbReference type="InterPro" id="IPR018060">
    <property type="entry name" value="HTH_AraC"/>
</dbReference>
<proteinExistence type="predicted"/>
<evidence type="ECO:0000259" key="4">
    <source>
        <dbReference type="PROSITE" id="PS01124"/>
    </source>
</evidence>
<dbReference type="PROSITE" id="PS01124">
    <property type="entry name" value="HTH_ARAC_FAMILY_2"/>
    <property type="match status" value="1"/>
</dbReference>
<dbReference type="PROSITE" id="PS00041">
    <property type="entry name" value="HTH_ARAC_FAMILY_1"/>
    <property type="match status" value="1"/>
</dbReference>
<keyword evidence="3" id="KW-0804">Transcription</keyword>
<protein>
    <submittedName>
        <fullName evidence="5">AraC family transcriptional regulator</fullName>
    </submittedName>
</protein>
<comment type="caution">
    <text evidence="5">The sequence shown here is derived from an EMBL/GenBank/DDBJ whole genome shotgun (WGS) entry which is preliminary data.</text>
</comment>
<dbReference type="InterPro" id="IPR009057">
    <property type="entry name" value="Homeodomain-like_sf"/>
</dbReference>
<dbReference type="InterPro" id="IPR029062">
    <property type="entry name" value="Class_I_gatase-like"/>
</dbReference>
<keyword evidence="6" id="KW-1185">Reference proteome</keyword>
<reference evidence="5 6" key="1">
    <citation type="submission" date="2018-12" db="EMBL/GenBank/DDBJ databases">
        <title>Draft genome sequence of Embleya hyalina NBRC 13850T.</title>
        <authorList>
            <person name="Komaki H."/>
            <person name="Hosoyama A."/>
            <person name="Kimura A."/>
            <person name="Ichikawa N."/>
            <person name="Tamura T."/>
        </authorList>
    </citation>
    <scope>NUCLEOTIDE SEQUENCE [LARGE SCALE GENOMIC DNA]</scope>
    <source>
        <strain evidence="5 6">NBRC 13850</strain>
    </source>
</reference>
<keyword evidence="2" id="KW-0238">DNA-binding</keyword>
<feature type="domain" description="HTH araC/xylS-type" evidence="4">
    <location>
        <begin position="220"/>
        <end position="318"/>
    </location>
</feature>
<organism evidence="5 6">
    <name type="scientific">Embleya hyalina</name>
    <dbReference type="NCBI Taxonomy" id="516124"/>
    <lineage>
        <taxon>Bacteria</taxon>
        <taxon>Bacillati</taxon>
        <taxon>Actinomycetota</taxon>
        <taxon>Actinomycetes</taxon>
        <taxon>Kitasatosporales</taxon>
        <taxon>Streptomycetaceae</taxon>
        <taxon>Embleya</taxon>
    </lineage>
</organism>
<dbReference type="InterPro" id="IPR052158">
    <property type="entry name" value="INH-QAR"/>
</dbReference>
<dbReference type="Gene3D" id="3.40.50.880">
    <property type="match status" value="1"/>
</dbReference>
<accession>A0A401YUG3</accession>
<evidence type="ECO:0000256" key="3">
    <source>
        <dbReference type="ARBA" id="ARBA00023163"/>
    </source>
</evidence>
<dbReference type="EMBL" id="BIFH01000027">
    <property type="protein sequence ID" value="GCD98221.1"/>
    <property type="molecule type" value="Genomic_DNA"/>
</dbReference>
<evidence type="ECO:0000313" key="5">
    <source>
        <dbReference type="EMBL" id="GCD98221.1"/>
    </source>
</evidence>
<dbReference type="GO" id="GO:0043565">
    <property type="term" value="F:sequence-specific DNA binding"/>
    <property type="evidence" value="ECO:0007669"/>
    <property type="project" value="InterPro"/>
</dbReference>
<dbReference type="GO" id="GO:0003700">
    <property type="term" value="F:DNA-binding transcription factor activity"/>
    <property type="evidence" value="ECO:0007669"/>
    <property type="project" value="InterPro"/>
</dbReference>
<dbReference type="Proteomes" id="UP000286931">
    <property type="component" value="Unassembled WGS sequence"/>
</dbReference>
<dbReference type="InterPro" id="IPR018062">
    <property type="entry name" value="HTH_AraC-typ_CS"/>
</dbReference>
<dbReference type="CDD" id="cd03137">
    <property type="entry name" value="GATase1_AraC_1"/>
    <property type="match status" value="1"/>
</dbReference>
<dbReference type="SUPFAM" id="SSF52317">
    <property type="entry name" value="Class I glutamine amidotransferase-like"/>
    <property type="match status" value="1"/>
</dbReference>
<dbReference type="AlphaFoldDB" id="A0A401YUG3"/>
<evidence type="ECO:0000256" key="1">
    <source>
        <dbReference type="ARBA" id="ARBA00023015"/>
    </source>
</evidence>
<dbReference type="Gene3D" id="1.10.10.60">
    <property type="entry name" value="Homeodomain-like"/>
    <property type="match status" value="1"/>
</dbReference>
<dbReference type="SMART" id="SM00342">
    <property type="entry name" value="HTH_ARAC"/>
    <property type="match status" value="1"/>
</dbReference>
<sequence length="328" mass="35056">MRRVGIVLFDPVRVFEYAVAFEVWGVDRTDRGVPPFEVRVCGPGRAGVRLGAGVVCVPDHDLDGLADCDLVVVPGNEHRTAPRREEFPEDVLAVLRAAHARGATIASLCSGAFVLAAAGLLDGRRATAHWMDTEELARRHPEVAVDANVLFVGDGSIWTSAGSAAGIDLCLHLVRLDHGAAAAAEIARTMVTAPFRSGGQAQFIDNPVPAAPADPGDALDRLRGRVLDDLGHPWTVTELAALAGMSERSFARHFVRGTGTSPLQWLCTQRVLAAQRLLEIGDLSIAAIARHCGFGSPLTLRQHFTRRLGVAPRDYRAGFRGVGPARHG</sequence>
<dbReference type="PANTHER" id="PTHR43130:SF3">
    <property type="entry name" value="HTH-TYPE TRANSCRIPTIONAL REGULATOR RV1931C"/>
    <property type="match status" value="1"/>
</dbReference>
<dbReference type="InterPro" id="IPR002818">
    <property type="entry name" value="DJ-1/PfpI"/>
</dbReference>
<keyword evidence="1" id="KW-0805">Transcription regulation</keyword>
<evidence type="ECO:0000256" key="2">
    <source>
        <dbReference type="ARBA" id="ARBA00023125"/>
    </source>
</evidence>
<dbReference type="Pfam" id="PF01965">
    <property type="entry name" value="DJ-1_PfpI"/>
    <property type="match status" value="1"/>
</dbReference>
<evidence type="ECO:0000313" key="6">
    <source>
        <dbReference type="Proteomes" id="UP000286931"/>
    </source>
</evidence>
<dbReference type="RefSeq" id="WP_170222264.1">
    <property type="nucleotide sequence ID" value="NZ_BIFH01000027.1"/>
</dbReference>
<dbReference type="SUPFAM" id="SSF46689">
    <property type="entry name" value="Homeodomain-like"/>
    <property type="match status" value="2"/>
</dbReference>
<dbReference type="PANTHER" id="PTHR43130">
    <property type="entry name" value="ARAC-FAMILY TRANSCRIPTIONAL REGULATOR"/>
    <property type="match status" value="1"/>
</dbReference>
<dbReference type="Pfam" id="PF12833">
    <property type="entry name" value="HTH_18"/>
    <property type="match status" value="1"/>
</dbReference>
<gene>
    <name evidence="5" type="ORF">EHYA_05922</name>
</gene>
<name>A0A401YUG3_9ACTN</name>